<feature type="region of interest" description="Disordered" evidence="1">
    <location>
        <begin position="371"/>
        <end position="394"/>
    </location>
</feature>
<dbReference type="Gene3D" id="3.55.50.10">
    <property type="entry name" value="Baseplate protein-like domains"/>
    <property type="match status" value="1"/>
</dbReference>
<sequence>MALFSVSYEELRILPFDMRLHHVLLVKKVHDHAKLTFTGIIPEEKEDYYVRMADDQTPIELLYTEKSGKQHRLFHGMIMKLHVRVENHVYWLEAEAVSHTHAMDLKPQTRSFQNQAMLLPDLMQQISGYYPKGQTFNTFDENKKLGAYTLQYQETDWQFLKRLASRYHSVLVPVTTEDCIRVYVGIPDNRDAGKIEATHYRMYKDLVAYKQEASMEKSGLSEQDYICYEIVLNNRVLELGDKVTFKGHKLHVFEVRTEMQHGLLTHRYTLCLKRAAYRRKRHNAKLIGASISGKVMEVVRDEVKVQLDYDQNWSLAIASPFPYSTMYASDDQTGWYCMPEKGDSVRIYFPNAKEAEGIALSSVRKKVPEEAMNAAAPSGSGNGGSSGSAGGKSQNVTMTVVQQEQLQPVINYDKDLKDDLMANPNTKFLLTPTGQKITFEEDKITITGATGGATITLTSAGTIILNCENKIMLQASKQIEMVGESIMMVANQIEMSTKDGNGGITIDQGQVVIKGIEVLMNQ</sequence>
<evidence type="ECO:0000313" key="3">
    <source>
        <dbReference type="Proteomes" id="UP000183410"/>
    </source>
</evidence>
<accession>A0A1I2J1L7</accession>
<evidence type="ECO:0000256" key="1">
    <source>
        <dbReference type="SAM" id="MobiDB-lite"/>
    </source>
</evidence>
<proteinExistence type="predicted"/>
<dbReference type="AlphaFoldDB" id="A0A1I2J1L7"/>
<dbReference type="OrthoDB" id="2497694at2"/>
<dbReference type="SUPFAM" id="SSF69279">
    <property type="entry name" value="Phage tail proteins"/>
    <property type="match status" value="1"/>
</dbReference>
<name>A0A1I2J1L7_9BACL</name>
<dbReference type="RefSeq" id="WP_052737422.1">
    <property type="nucleotide sequence ID" value="NZ_FONN01000048.1"/>
</dbReference>
<reference evidence="3" key="1">
    <citation type="submission" date="2016-10" db="EMBL/GenBank/DDBJ databases">
        <authorList>
            <person name="Varghese N."/>
            <person name="Submissions S."/>
        </authorList>
    </citation>
    <scope>NUCLEOTIDE SEQUENCE [LARGE SCALE GENOMIC DNA]</scope>
    <source>
        <strain evidence="3">CGMCC 1.10223</strain>
    </source>
</reference>
<feature type="compositionally biased region" description="Gly residues" evidence="1">
    <location>
        <begin position="380"/>
        <end position="390"/>
    </location>
</feature>
<gene>
    <name evidence="2" type="ORF">SAMN04487969_1487</name>
</gene>
<protein>
    <submittedName>
        <fullName evidence="2">Phage late control gene D protein (GPD)</fullName>
    </submittedName>
</protein>
<dbReference type="Proteomes" id="UP000183410">
    <property type="component" value="Unassembled WGS sequence"/>
</dbReference>
<dbReference type="Pfam" id="PF05954">
    <property type="entry name" value="Phage_GPD"/>
    <property type="match status" value="1"/>
</dbReference>
<organism evidence="2 3">
    <name type="scientific">Paenibacillus algorifonticola</name>
    <dbReference type="NCBI Taxonomy" id="684063"/>
    <lineage>
        <taxon>Bacteria</taxon>
        <taxon>Bacillati</taxon>
        <taxon>Bacillota</taxon>
        <taxon>Bacilli</taxon>
        <taxon>Bacillales</taxon>
        <taxon>Paenibacillaceae</taxon>
        <taxon>Paenibacillus</taxon>
    </lineage>
</organism>
<dbReference type="EMBL" id="FONN01000048">
    <property type="protein sequence ID" value="SFF47763.1"/>
    <property type="molecule type" value="Genomic_DNA"/>
</dbReference>
<keyword evidence="3" id="KW-1185">Reference proteome</keyword>
<evidence type="ECO:0000313" key="2">
    <source>
        <dbReference type="EMBL" id="SFF47763.1"/>
    </source>
</evidence>